<keyword evidence="2" id="KW-1185">Reference proteome</keyword>
<proteinExistence type="predicted"/>
<evidence type="ECO:0000313" key="1">
    <source>
        <dbReference type="EMBL" id="KAJ8031063.1"/>
    </source>
</evidence>
<dbReference type="EMBL" id="JAIZAY010000013">
    <property type="protein sequence ID" value="KAJ8031063.1"/>
    <property type="molecule type" value="Genomic_DNA"/>
</dbReference>
<sequence>MSKNIVSSSNYCSNSSFLHEDATKIRIQALVISGIGNANSLLTVINKSYINRLQSIQNSTARLSTRSSIRDHITPFLYQLHWLPVEYHVRFKVLLLCFNCLRGSAPKYLVELLNIREQNPLPSLKGICRPPNLN</sequence>
<gene>
    <name evidence="1" type="ORF">HOLleu_27668</name>
</gene>
<protein>
    <submittedName>
        <fullName evidence="1">Uncharacterized protein</fullName>
    </submittedName>
</protein>
<accession>A0A9Q1H2X7</accession>
<dbReference type="OrthoDB" id="10066052at2759"/>
<evidence type="ECO:0000313" key="2">
    <source>
        <dbReference type="Proteomes" id="UP001152320"/>
    </source>
</evidence>
<dbReference type="AlphaFoldDB" id="A0A9Q1H2X7"/>
<reference evidence="1" key="1">
    <citation type="submission" date="2021-10" db="EMBL/GenBank/DDBJ databases">
        <title>Tropical sea cucumber genome reveals ecological adaptation and Cuvierian tubules defense mechanism.</title>
        <authorList>
            <person name="Chen T."/>
        </authorList>
    </citation>
    <scope>NUCLEOTIDE SEQUENCE</scope>
    <source>
        <strain evidence="1">Nanhai2018</strain>
        <tissue evidence="1">Muscle</tissue>
    </source>
</reference>
<name>A0A9Q1H2X7_HOLLE</name>
<dbReference type="Proteomes" id="UP001152320">
    <property type="component" value="Chromosome 13"/>
</dbReference>
<organism evidence="1 2">
    <name type="scientific">Holothuria leucospilota</name>
    <name type="common">Black long sea cucumber</name>
    <name type="synonym">Mertensiothuria leucospilota</name>
    <dbReference type="NCBI Taxonomy" id="206669"/>
    <lineage>
        <taxon>Eukaryota</taxon>
        <taxon>Metazoa</taxon>
        <taxon>Echinodermata</taxon>
        <taxon>Eleutherozoa</taxon>
        <taxon>Echinozoa</taxon>
        <taxon>Holothuroidea</taxon>
        <taxon>Aspidochirotacea</taxon>
        <taxon>Aspidochirotida</taxon>
        <taxon>Holothuriidae</taxon>
        <taxon>Holothuria</taxon>
    </lineage>
</organism>
<comment type="caution">
    <text evidence="1">The sequence shown here is derived from an EMBL/GenBank/DDBJ whole genome shotgun (WGS) entry which is preliminary data.</text>
</comment>